<name>A0A5B0PJ66_PUCGR</name>
<dbReference type="Gene3D" id="3.40.50.300">
    <property type="entry name" value="P-loop containing nucleotide triphosphate hydrolases"/>
    <property type="match status" value="1"/>
</dbReference>
<dbReference type="GO" id="GO:0003746">
    <property type="term" value="F:translation elongation factor activity"/>
    <property type="evidence" value="ECO:0007669"/>
    <property type="project" value="UniProtKB-KW"/>
</dbReference>
<evidence type="ECO:0000313" key="2">
    <source>
        <dbReference type="EMBL" id="KAA1100993.1"/>
    </source>
</evidence>
<dbReference type="GO" id="GO:0016887">
    <property type="term" value="F:ATP hydrolysis activity"/>
    <property type="evidence" value="ECO:0007669"/>
    <property type="project" value="TreeGrafter"/>
</dbReference>
<dbReference type="Proteomes" id="UP000324748">
    <property type="component" value="Unassembled WGS sequence"/>
</dbReference>
<dbReference type="OrthoDB" id="2110130at2759"/>
<dbReference type="AlphaFoldDB" id="A0A5B0PJ66"/>
<organism evidence="2 3">
    <name type="scientific">Puccinia graminis f. sp. tritici</name>
    <dbReference type="NCBI Taxonomy" id="56615"/>
    <lineage>
        <taxon>Eukaryota</taxon>
        <taxon>Fungi</taxon>
        <taxon>Dikarya</taxon>
        <taxon>Basidiomycota</taxon>
        <taxon>Pucciniomycotina</taxon>
        <taxon>Pucciniomycetes</taxon>
        <taxon>Pucciniales</taxon>
        <taxon>Pucciniaceae</taxon>
        <taxon>Puccinia</taxon>
    </lineage>
</organism>
<dbReference type="GO" id="GO:0005524">
    <property type="term" value="F:ATP binding"/>
    <property type="evidence" value="ECO:0007669"/>
    <property type="project" value="TreeGrafter"/>
</dbReference>
<evidence type="ECO:0000256" key="1">
    <source>
        <dbReference type="ARBA" id="ARBA00022737"/>
    </source>
</evidence>
<dbReference type="SUPFAM" id="SSF52540">
    <property type="entry name" value="P-loop containing nucleoside triphosphate hydrolases"/>
    <property type="match status" value="1"/>
</dbReference>
<comment type="caution">
    <text evidence="2">The sequence shown here is derived from an EMBL/GenBank/DDBJ whole genome shotgun (WGS) entry which is preliminary data.</text>
</comment>
<keyword evidence="3" id="KW-1185">Reference proteome</keyword>
<sequence>MDYLKSLETCTYIIVSHDSGFFNVRLVILAAATWRRPHDVVILEEPTDYSDRESLLALIESLKTFEGGVLVITHNTVIKRLLVTTGLRIKDLDHT</sequence>
<accession>A0A5B0PJ66</accession>
<dbReference type="PANTHER" id="PTHR19211">
    <property type="entry name" value="ATP-BINDING TRANSPORT PROTEIN-RELATED"/>
    <property type="match status" value="1"/>
</dbReference>
<reference evidence="2 3" key="1">
    <citation type="submission" date="2019-05" db="EMBL/GenBank/DDBJ databases">
        <title>Emergence of the Ug99 lineage of the wheat stem rust pathogen through somatic hybridization.</title>
        <authorList>
            <person name="Li F."/>
            <person name="Upadhyaya N.M."/>
            <person name="Sperschneider J."/>
            <person name="Matny O."/>
            <person name="Nguyen-Phuc H."/>
            <person name="Mago R."/>
            <person name="Raley C."/>
            <person name="Miller M.E."/>
            <person name="Silverstein K.A.T."/>
            <person name="Henningsen E."/>
            <person name="Hirsch C.D."/>
            <person name="Visser B."/>
            <person name="Pretorius Z.A."/>
            <person name="Steffenson B.J."/>
            <person name="Schwessinger B."/>
            <person name="Dodds P.N."/>
            <person name="Figueroa M."/>
        </authorList>
    </citation>
    <scope>NUCLEOTIDE SEQUENCE [LARGE SCALE GENOMIC DNA]</scope>
    <source>
        <strain evidence="2">21-0</strain>
    </source>
</reference>
<proteinExistence type="predicted"/>
<keyword evidence="2" id="KW-0648">Protein biosynthesis</keyword>
<protein>
    <submittedName>
        <fullName evidence="2">Translational elongation factor EF-1 alpha</fullName>
    </submittedName>
</protein>
<dbReference type="InterPro" id="IPR050611">
    <property type="entry name" value="ABCF"/>
</dbReference>
<keyword evidence="1" id="KW-0677">Repeat</keyword>
<gene>
    <name evidence="2" type="primary">TEF3_4</name>
    <name evidence="2" type="ORF">PGT21_003765</name>
</gene>
<dbReference type="PANTHER" id="PTHR19211:SF5">
    <property type="entry name" value="ELONGATION FACTOR 3A-RELATED"/>
    <property type="match status" value="1"/>
</dbReference>
<dbReference type="EMBL" id="VSWC01000053">
    <property type="protein sequence ID" value="KAA1100993.1"/>
    <property type="molecule type" value="Genomic_DNA"/>
</dbReference>
<keyword evidence="2" id="KW-0251">Elongation factor</keyword>
<evidence type="ECO:0000313" key="3">
    <source>
        <dbReference type="Proteomes" id="UP000324748"/>
    </source>
</evidence>
<dbReference type="InterPro" id="IPR027417">
    <property type="entry name" value="P-loop_NTPase"/>
</dbReference>